<name>A0A9Q3EU90_9BASI</name>
<sequence>MEFKLCLLLLLSALLQLSSVYAFTCPSGNPFPLCADIHAKKKLVDLQPAAANPDGASCADDTNACCTMNVTGQITVKLDFYGNNCVEGIP</sequence>
<dbReference type="Proteomes" id="UP000765509">
    <property type="component" value="Unassembled WGS sequence"/>
</dbReference>
<reference evidence="2" key="1">
    <citation type="submission" date="2021-03" db="EMBL/GenBank/DDBJ databases">
        <title>Draft genome sequence of rust myrtle Austropuccinia psidii MF-1, a brazilian biotype.</title>
        <authorList>
            <person name="Quecine M.C."/>
            <person name="Pachon D.M.R."/>
            <person name="Bonatelli M.L."/>
            <person name="Correr F.H."/>
            <person name="Franceschini L.M."/>
            <person name="Leite T.F."/>
            <person name="Margarido G.R.A."/>
            <person name="Almeida C.A."/>
            <person name="Ferrarezi J.A."/>
            <person name="Labate C.A."/>
        </authorList>
    </citation>
    <scope>NUCLEOTIDE SEQUENCE</scope>
    <source>
        <strain evidence="2">MF-1</strain>
    </source>
</reference>
<accession>A0A9Q3EU90</accession>
<feature type="chain" id="PRO_5040391664" description="Hydrophobin" evidence="1">
    <location>
        <begin position="23"/>
        <end position="90"/>
    </location>
</feature>
<evidence type="ECO:0008006" key="4">
    <source>
        <dbReference type="Google" id="ProtNLM"/>
    </source>
</evidence>
<proteinExistence type="predicted"/>
<comment type="caution">
    <text evidence="2">The sequence shown here is derived from an EMBL/GenBank/DDBJ whole genome shotgun (WGS) entry which is preliminary data.</text>
</comment>
<dbReference type="EMBL" id="AVOT02033480">
    <property type="protein sequence ID" value="MBW0527384.1"/>
    <property type="molecule type" value="Genomic_DNA"/>
</dbReference>
<feature type="signal peptide" evidence="1">
    <location>
        <begin position="1"/>
        <end position="22"/>
    </location>
</feature>
<evidence type="ECO:0000256" key="1">
    <source>
        <dbReference type="SAM" id="SignalP"/>
    </source>
</evidence>
<protein>
    <recommendedName>
        <fullName evidence="4">Hydrophobin</fullName>
    </recommendedName>
</protein>
<organism evidence="2 3">
    <name type="scientific">Austropuccinia psidii MF-1</name>
    <dbReference type="NCBI Taxonomy" id="1389203"/>
    <lineage>
        <taxon>Eukaryota</taxon>
        <taxon>Fungi</taxon>
        <taxon>Dikarya</taxon>
        <taxon>Basidiomycota</taxon>
        <taxon>Pucciniomycotina</taxon>
        <taxon>Pucciniomycetes</taxon>
        <taxon>Pucciniales</taxon>
        <taxon>Sphaerophragmiaceae</taxon>
        <taxon>Austropuccinia</taxon>
    </lineage>
</organism>
<gene>
    <name evidence="2" type="ORF">O181_067099</name>
</gene>
<dbReference type="AlphaFoldDB" id="A0A9Q3EU90"/>
<keyword evidence="1" id="KW-0732">Signal</keyword>
<keyword evidence="3" id="KW-1185">Reference proteome</keyword>
<evidence type="ECO:0000313" key="2">
    <source>
        <dbReference type="EMBL" id="MBW0527384.1"/>
    </source>
</evidence>
<evidence type="ECO:0000313" key="3">
    <source>
        <dbReference type="Proteomes" id="UP000765509"/>
    </source>
</evidence>